<feature type="binding site" evidence="10">
    <location>
        <position position="147"/>
    </location>
    <ligand>
        <name>Mn(2+)</name>
        <dbReference type="ChEBI" id="CHEBI:29035"/>
    </ligand>
</feature>
<reference evidence="11 12" key="1">
    <citation type="journal article" date="2010" name="Stand. Genomic Sci.">
        <title>Non-contiguous finished genome sequence of Aminomonas paucivorans type strain (GLU-3).</title>
        <authorList>
            <person name="Pitluck S."/>
            <person name="Yasawong M."/>
            <person name="Held B."/>
            <person name="Lapidus A."/>
            <person name="Nolan M."/>
            <person name="Copeland A."/>
            <person name="Lucas S."/>
            <person name="Del Rio T.G."/>
            <person name="Tice H."/>
            <person name="Cheng J.F."/>
            <person name="Chertkov O."/>
            <person name="Goodwin L."/>
            <person name="Tapia R."/>
            <person name="Han C."/>
            <person name="Liolios K."/>
            <person name="Ivanova N."/>
            <person name="Mavromatis K."/>
            <person name="Ovchinnikova G."/>
            <person name="Pati A."/>
            <person name="Chen A."/>
            <person name="Palaniappan K."/>
            <person name="Land M."/>
            <person name="Hauser L."/>
            <person name="Chang Y.J."/>
            <person name="Jeffries C.D."/>
            <person name="Pukall R."/>
            <person name="Spring S."/>
            <person name="Rohde M."/>
            <person name="Sikorski J."/>
            <person name="Goker M."/>
            <person name="Woyke T."/>
            <person name="Bristow J."/>
            <person name="Eisen J.A."/>
            <person name="Markowitz V."/>
            <person name="Hugenholtz P."/>
            <person name="Kyrpides N.C."/>
            <person name="Klenk H.P."/>
        </authorList>
    </citation>
    <scope>NUCLEOTIDE SEQUENCE [LARGE SCALE GENOMIC DNA]</scope>
    <source>
        <strain evidence="11 12">DSM 12260</strain>
    </source>
</reference>
<evidence type="ECO:0000313" key="12">
    <source>
        <dbReference type="Proteomes" id="UP000005096"/>
    </source>
</evidence>
<comment type="similarity">
    <text evidence="10">Belongs to the CRISPR-associated endonuclease Cas1 family.</text>
</comment>
<dbReference type="Proteomes" id="UP000005096">
    <property type="component" value="Chromosome"/>
</dbReference>
<keyword evidence="7 10" id="KW-0238">DNA-binding</keyword>
<evidence type="ECO:0000256" key="7">
    <source>
        <dbReference type="ARBA" id="ARBA00023125"/>
    </source>
</evidence>
<dbReference type="Pfam" id="PF01867">
    <property type="entry name" value="Cas_Cas1"/>
    <property type="match status" value="1"/>
</dbReference>
<dbReference type="GO" id="GO:0003677">
    <property type="term" value="F:DNA binding"/>
    <property type="evidence" value="ECO:0007669"/>
    <property type="project" value="UniProtKB-KW"/>
</dbReference>
<keyword evidence="1 10" id="KW-0540">Nuclease</keyword>
<organism evidence="11 12">
    <name type="scientific">Aminomonas paucivorans DSM 12260</name>
    <dbReference type="NCBI Taxonomy" id="584708"/>
    <lineage>
        <taxon>Bacteria</taxon>
        <taxon>Thermotogati</taxon>
        <taxon>Synergistota</taxon>
        <taxon>Synergistia</taxon>
        <taxon>Synergistales</taxon>
        <taxon>Synergistaceae</taxon>
        <taxon>Aminomonas</taxon>
    </lineage>
</organism>
<sequence length="295" mass="32777">MGWRSVFIANPARLSTGGGRLQVEQEGEAASVPLEDLGALVLESPQVSLTVPLLRELAENRVPLFVCDRRHLPCGVLLPFHAHCRQEKVLRAQMGLSRPFAKNCWQRVVRRKILNQAACLRFLDLPGAEELHALASQVRSGDPDQREGVAARLYFSRLMPGRTRDDPTSRNAALDYGYSVLRGALARSLAAHGFLPALGIQHHNELNPFNLADDLLELFRPQVDLWVFRNVSDDDPFSPEHRASLVGLLHRRMEIQGERHTILRGTELCAEGFAAACREKNPDLLALPALISPDG</sequence>
<evidence type="ECO:0000256" key="1">
    <source>
        <dbReference type="ARBA" id="ARBA00022722"/>
    </source>
</evidence>
<dbReference type="GO" id="GO:0043571">
    <property type="term" value="P:maintenance of CRISPR repeat elements"/>
    <property type="evidence" value="ECO:0007669"/>
    <property type="project" value="UniProtKB-UniRule"/>
</dbReference>
<dbReference type="GO" id="GO:0004520">
    <property type="term" value="F:DNA endonuclease activity"/>
    <property type="evidence" value="ECO:0007669"/>
    <property type="project" value="InterPro"/>
</dbReference>
<protein>
    <recommendedName>
        <fullName evidence="10">CRISPR-associated endonuclease Cas1</fullName>
        <ecNumber evidence="10">3.1.-.-</ecNumber>
    </recommendedName>
</protein>
<dbReference type="EMBL" id="CM001022">
    <property type="protein sequence ID" value="EFQ22703.1"/>
    <property type="molecule type" value="Genomic_DNA"/>
</dbReference>
<dbReference type="InterPro" id="IPR002729">
    <property type="entry name" value="CRISPR-assoc_Cas1"/>
</dbReference>
<keyword evidence="2 10" id="KW-0479">Metal-binding</keyword>
<gene>
    <name evidence="10" type="primary">cas1</name>
    <name evidence="11" type="ORF">Apau_0267</name>
</gene>
<dbReference type="eggNOG" id="COG1518">
    <property type="taxonomic scope" value="Bacteria"/>
</dbReference>
<dbReference type="NCBIfam" id="TIGR03639">
    <property type="entry name" value="cas1_NMENI"/>
    <property type="match status" value="1"/>
</dbReference>
<evidence type="ECO:0000313" key="11">
    <source>
        <dbReference type="EMBL" id="EFQ22703.1"/>
    </source>
</evidence>
<dbReference type="Gene3D" id="3.100.10.20">
    <property type="entry name" value="CRISPR-associated endonuclease Cas1, N-terminal domain"/>
    <property type="match status" value="1"/>
</dbReference>
<dbReference type="RefSeq" id="WP_006299849.1">
    <property type="nucleotide sequence ID" value="NZ_CM001022.1"/>
</dbReference>
<evidence type="ECO:0000256" key="9">
    <source>
        <dbReference type="ARBA" id="ARBA00038592"/>
    </source>
</evidence>
<dbReference type="STRING" id="584708.Apau_0267"/>
<keyword evidence="12" id="KW-1185">Reference proteome</keyword>
<keyword evidence="8 10" id="KW-0464">Manganese</keyword>
<evidence type="ECO:0000256" key="4">
    <source>
        <dbReference type="ARBA" id="ARBA00022801"/>
    </source>
</evidence>
<dbReference type="InterPro" id="IPR050646">
    <property type="entry name" value="Cas1"/>
</dbReference>
<keyword evidence="6 10" id="KW-0051">Antiviral defense</keyword>
<comment type="cofactor">
    <cofactor evidence="10">
        <name>Mg(2+)</name>
        <dbReference type="ChEBI" id="CHEBI:18420"/>
    </cofactor>
    <cofactor evidence="10">
        <name>Mn(2+)</name>
        <dbReference type="ChEBI" id="CHEBI:29035"/>
    </cofactor>
</comment>
<name>E3CY55_9BACT</name>
<dbReference type="GO" id="GO:0046872">
    <property type="term" value="F:metal ion binding"/>
    <property type="evidence" value="ECO:0007669"/>
    <property type="project" value="UniProtKB-UniRule"/>
</dbReference>
<keyword evidence="3 10" id="KW-0255">Endonuclease</keyword>
<dbReference type="GO" id="GO:0016787">
    <property type="term" value="F:hydrolase activity"/>
    <property type="evidence" value="ECO:0007669"/>
    <property type="project" value="UniProtKB-KW"/>
</dbReference>
<dbReference type="InterPro" id="IPR042206">
    <property type="entry name" value="CRISPR-assoc_Cas1_C"/>
</dbReference>
<feature type="binding site" evidence="10">
    <location>
        <position position="217"/>
    </location>
    <ligand>
        <name>Mn(2+)</name>
        <dbReference type="ChEBI" id="CHEBI:29035"/>
    </ligand>
</feature>
<dbReference type="NCBIfam" id="TIGR00287">
    <property type="entry name" value="cas1"/>
    <property type="match status" value="1"/>
</dbReference>
<proteinExistence type="inferred from homology"/>
<evidence type="ECO:0000256" key="5">
    <source>
        <dbReference type="ARBA" id="ARBA00022842"/>
    </source>
</evidence>
<evidence type="ECO:0000256" key="3">
    <source>
        <dbReference type="ARBA" id="ARBA00022759"/>
    </source>
</evidence>
<comment type="function">
    <text evidence="10">CRISPR (clustered regularly interspaced short palindromic repeat), is an adaptive immune system that provides protection against mobile genetic elements (viruses, transposable elements and conjugative plasmids). CRISPR clusters contain spacers, sequences complementary to antecedent mobile elements, and target invading nucleic acids. CRISPR clusters are transcribed and processed into CRISPR RNA (crRNA). Acts as a dsDNA endonuclease. Involved in the integration of spacer DNA into the CRISPR cassette.</text>
</comment>
<accession>E3CY55</accession>
<dbReference type="InterPro" id="IPR042211">
    <property type="entry name" value="CRISPR-assoc_Cas1_N"/>
</dbReference>
<evidence type="ECO:0000256" key="6">
    <source>
        <dbReference type="ARBA" id="ARBA00023118"/>
    </source>
</evidence>
<dbReference type="PANTHER" id="PTHR34353">
    <property type="entry name" value="CRISPR-ASSOCIATED ENDONUCLEASE CAS1 1"/>
    <property type="match status" value="1"/>
</dbReference>
<dbReference type="GO" id="GO:0051607">
    <property type="term" value="P:defense response to virus"/>
    <property type="evidence" value="ECO:0007669"/>
    <property type="project" value="UniProtKB-UniRule"/>
</dbReference>
<dbReference type="AlphaFoldDB" id="E3CY55"/>
<comment type="subunit">
    <text evidence="9 10">Homodimer, forms a heterotetramer with a Cas2 homodimer.</text>
</comment>
<feature type="binding site" evidence="10">
    <location>
        <position position="202"/>
    </location>
    <ligand>
        <name>Mn(2+)</name>
        <dbReference type="ChEBI" id="CHEBI:29035"/>
    </ligand>
</feature>
<evidence type="ECO:0000256" key="10">
    <source>
        <dbReference type="HAMAP-Rule" id="MF_01470"/>
    </source>
</evidence>
<dbReference type="HOGENOM" id="CLU_055263_1_0_0"/>
<dbReference type="OrthoDB" id="9803119at2"/>
<dbReference type="PANTHER" id="PTHR34353:SF2">
    <property type="entry name" value="CRISPR-ASSOCIATED ENDONUCLEASE CAS1 1"/>
    <property type="match status" value="1"/>
</dbReference>
<dbReference type="HAMAP" id="MF_01470">
    <property type="entry name" value="Cas1"/>
    <property type="match status" value="1"/>
</dbReference>
<dbReference type="InterPro" id="IPR019855">
    <property type="entry name" value="CRISPR-assoc_Cas1_NMENI"/>
</dbReference>
<dbReference type="PaxDb" id="584708-Apau_0267"/>
<evidence type="ECO:0000256" key="2">
    <source>
        <dbReference type="ARBA" id="ARBA00022723"/>
    </source>
</evidence>
<evidence type="ECO:0000256" key="8">
    <source>
        <dbReference type="ARBA" id="ARBA00023211"/>
    </source>
</evidence>
<keyword evidence="5 10" id="KW-0460">Magnesium</keyword>
<dbReference type="Gene3D" id="1.20.120.920">
    <property type="entry name" value="CRISPR-associated endonuclease Cas1, C-terminal domain"/>
    <property type="match status" value="1"/>
</dbReference>
<keyword evidence="4 10" id="KW-0378">Hydrolase</keyword>
<dbReference type="EC" id="3.1.-.-" evidence="10"/>